<evidence type="ECO:0000313" key="12">
    <source>
        <dbReference type="EMBL" id="KAA8574788.1"/>
    </source>
</evidence>
<evidence type="ECO:0000256" key="9">
    <source>
        <dbReference type="ARBA" id="ARBA00023136"/>
    </source>
</evidence>
<keyword evidence="7" id="KW-0653">Protein transport</keyword>
<keyword evidence="6" id="KW-0931">ER-Golgi transport</keyword>
<keyword evidence="13" id="KW-1185">Reference proteome</keyword>
<evidence type="ECO:0000256" key="8">
    <source>
        <dbReference type="ARBA" id="ARBA00022989"/>
    </source>
</evidence>
<dbReference type="AlphaFoldDB" id="A0A5M9JZ21"/>
<evidence type="ECO:0000256" key="2">
    <source>
        <dbReference type="ARBA" id="ARBA00007891"/>
    </source>
</evidence>
<evidence type="ECO:0000313" key="13">
    <source>
        <dbReference type="Proteomes" id="UP000322873"/>
    </source>
</evidence>
<dbReference type="Proteomes" id="UP000322873">
    <property type="component" value="Unassembled WGS sequence"/>
</dbReference>
<gene>
    <name evidence="12" type="ORF">EYC84_004037</name>
</gene>
<dbReference type="VEuPathDB" id="FungiDB:MFRU_002g05090"/>
<name>A0A5M9JZ21_MONFR</name>
<dbReference type="Pfam" id="PF09753">
    <property type="entry name" value="Use1"/>
    <property type="match status" value="1"/>
</dbReference>
<feature type="compositionally biased region" description="Polar residues" evidence="10">
    <location>
        <begin position="195"/>
        <end position="213"/>
    </location>
</feature>
<dbReference type="GO" id="GO:0005484">
    <property type="term" value="F:SNAP receptor activity"/>
    <property type="evidence" value="ECO:0007669"/>
    <property type="project" value="TreeGrafter"/>
</dbReference>
<evidence type="ECO:0000256" key="7">
    <source>
        <dbReference type="ARBA" id="ARBA00022927"/>
    </source>
</evidence>
<evidence type="ECO:0000256" key="10">
    <source>
        <dbReference type="SAM" id="MobiDB-lite"/>
    </source>
</evidence>
<sequence length="324" mass="35850">MARLDTVPIPARDYTAINLERLLGRLQKIILGPDTLAGSQSYAEWVKTGANLEYARGLLVRVEQDAQNIKVQARKQEVQADLMRKHHLIQRLGERLEELTELASYEEEGEDSSEGEDLLAQDQDTPSETTDETTNTHEGEEISTPSSIYHTPVLTMHTEPAPPPPQTHNPPPPESSTLRSRNPRTELFGTATDKAYTTSSSTQRSVPNPSPAITTTATTETLLTHHRTEQEALTNSLFAMAQELRARSHTFAQALAADSSVLDSAVAGINKNELGLEAASRRMGYLRSMTEGKGWWGRMMMYAWIAGLAILACVIVFVLPKLRF</sequence>
<feature type="transmembrane region" description="Helical" evidence="11">
    <location>
        <begin position="295"/>
        <end position="319"/>
    </location>
</feature>
<evidence type="ECO:0000256" key="11">
    <source>
        <dbReference type="SAM" id="Phobius"/>
    </source>
</evidence>
<dbReference type="GO" id="GO:0006890">
    <property type="term" value="P:retrograde vesicle-mediated transport, Golgi to endoplasmic reticulum"/>
    <property type="evidence" value="ECO:0007669"/>
    <property type="project" value="TreeGrafter"/>
</dbReference>
<evidence type="ECO:0000256" key="5">
    <source>
        <dbReference type="ARBA" id="ARBA00022824"/>
    </source>
</evidence>
<comment type="similarity">
    <text evidence="2">Belongs to the USE1 family.</text>
</comment>
<evidence type="ECO:0000256" key="3">
    <source>
        <dbReference type="ARBA" id="ARBA00022448"/>
    </source>
</evidence>
<evidence type="ECO:0000256" key="1">
    <source>
        <dbReference type="ARBA" id="ARBA00004163"/>
    </source>
</evidence>
<dbReference type="GO" id="GO:0005789">
    <property type="term" value="C:endoplasmic reticulum membrane"/>
    <property type="evidence" value="ECO:0007669"/>
    <property type="project" value="UniProtKB-SubCell"/>
</dbReference>
<dbReference type="GO" id="GO:0031201">
    <property type="term" value="C:SNARE complex"/>
    <property type="evidence" value="ECO:0007669"/>
    <property type="project" value="TreeGrafter"/>
</dbReference>
<keyword evidence="5" id="KW-0256">Endoplasmic reticulum</keyword>
<evidence type="ECO:0008006" key="14">
    <source>
        <dbReference type="Google" id="ProtNLM"/>
    </source>
</evidence>
<keyword evidence="9 11" id="KW-0472">Membrane</keyword>
<protein>
    <recommendedName>
        <fullName evidence="14">Synaptobrevin</fullName>
    </recommendedName>
</protein>
<feature type="compositionally biased region" description="Acidic residues" evidence="10">
    <location>
        <begin position="104"/>
        <end position="119"/>
    </location>
</feature>
<comment type="caution">
    <text evidence="12">The sequence shown here is derived from an EMBL/GenBank/DDBJ whole genome shotgun (WGS) entry which is preliminary data.</text>
</comment>
<dbReference type="OrthoDB" id="3231855at2759"/>
<keyword evidence="3" id="KW-0813">Transport</keyword>
<keyword evidence="8 11" id="KW-1133">Transmembrane helix</keyword>
<proteinExistence type="inferred from homology"/>
<comment type="subcellular location">
    <subcellularLocation>
        <location evidence="1">Endoplasmic reticulum membrane</location>
        <topology evidence="1">Single-pass type IV membrane protein</topology>
    </subcellularLocation>
</comment>
<feature type="compositionally biased region" description="Pro residues" evidence="10">
    <location>
        <begin position="160"/>
        <end position="174"/>
    </location>
</feature>
<dbReference type="PANTHER" id="PTHR13050:SF7">
    <property type="entry name" value="VESICLE TRANSPORT PROTEIN USE1"/>
    <property type="match status" value="1"/>
</dbReference>
<evidence type="ECO:0000256" key="4">
    <source>
        <dbReference type="ARBA" id="ARBA00022692"/>
    </source>
</evidence>
<keyword evidence="4 11" id="KW-0812">Transmembrane</keyword>
<feature type="region of interest" description="Disordered" evidence="10">
    <location>
        <begin position="103"/>
        <end position="213"/>
    </location>
</feature>
<organism evidence="12 13">
    <name type="scientific">Monilinia fructicola</name>
    <name type="common">Brown rot fungus</name>
    <name type="synonym">Ciboria fructicola</name>
    <dbReference type="NCBI Taxonomy" id="38448"/>
    <lineage>
        <taxon>Eukaryota</taxon>
        <taxon>Fungi</taxon>
        <taxon>Dikarya</taxon>
        <taxon>Ascomycota</taxon>
        <taxon>Pezizomycotina</taxon>
        <taxon>Leotiomycetes</taxon>
        <taxon>Helotiales</taxon>
        <taxon>Sclerotiniaceae</taxon>
        <taxon>Monilinia</taxon>
    </lineage>
</organism>
<accession>A0A5M9JZ21</accession>
<dbReference type="InterPro" id="IPR019150">
    <property type="entry name" value="Vesicle_transport_protein_Use1"/>
</dbReference>
<evidence type="ECO:0000256" key="6">
    <source>
        <dbReference type="ARBA" id="ARBA00022892"/>
    </source>
</evidence>
<dbReference type="GO" id="GO:0015031">
    <property type="term" value="P:protein transport"/>
    <property type="evidence" value="ECO:0007669"/>
    <property type="project" value="UniProtKB-KW"/>
</dbReference>
<reference evidence="12 13" key="1">
    <citation type="submission" date="2019-06" db="EMBL/GenBank/DDBJ databases">
        <title>Genome Sequence of the Brown Rot Fungal Pathogen Monilinia fructicola.</title>
        <authorList>
            <person name="De Miccolis Angelini R.M."/>
            <person name="Landi L."/>
            <person name="Abate D."/>
            <person name="Pollastro S."/>
            <person name="Romanazzi G."/>
            <person name="Faretra F."/>
        </authorList>
    </citation>
    <scope>NUCLEOTIDE SEQUENCE [LARGE SCALE GENOMIC DNA]</scope>
    <source>
        <strain evidence="12 13">Mfrc123</strain>
    </source>
</reference>
<dbReference type="EMBL" id="VICG01000002">
    <property type="protein sequence ID" value="KAA8574788.1"/>
    <property type="molecule type" value="Genomic_DNA"/>
</dbReference>
<dbReference type="PANTHER" id="PTHR13050">
    <property type="entry name" value="USE1-LIKE PROTEIN"/>
    <property type="match status" value="1"/>
</dbReference>